<accession>A0A857DJA2</accession>
<dbReference type="RefSeq" id="WP_068883348.1">
    <property type="nucleotide sequence ID" value="NZ_CP046996.1"/>
</dbReference>
<evidence type="ECO:0000313" key="2">
    <source>
        <dbReference type="Proteomes" id="UP000430508"/>
    </source>
</evidence>
<evidence type="ECO:0000313" key="1">
    <source>
        <dbReference type="EMBL" id="QHA00435.1"/>
    </source>
</evidence>
<reference evidence="1 2" key="1">
    <citation type="submission" date="2019-12" db="EMBL/GenBank/DDBJ databases">
        <title>Sequence classification of anaerobic respiratory reductive dehalogenases: First we see many, then we see few.</title>
        <authorList>
            <person name="Molenda O."/>
            <person name="Puentes Jacome L.A."/>
            <person name="Cao X."/>
            <person name="Nesbo C.L."/>
            <person name="Tang S."/>
            <person name="Morson N."/>
            <person name="Patron J."/>
            <person name="Lomheim L."/>
            <person name="Wishart D.S."/>
            <person name="Edwards E.A."/>
        </authorList>
    </citation>
    <scope>NUCLEOTIDE SEQUENCE [LARGE SCALE GENOMIC DNA]</scope>
    <source>
        <strain evidence="1 2">12DCA</strain>
    </source>
</reference>
<sequence>MKTTGHLVLYISENEDFELWRVLSQIPPEERSAFVKNALKTAIVQNNEARNSQDHWARQNNVLRLDKSAGQSPVMNEVAMEELGYNTIAAADEKAMRPLMNGIPQGRGNPRPEVDFDLVRVEELLQTGEARPKTSLPGLDFLLTNVIGEEDDEKVIEFVRKSQTASGEE</sequence>
<organism evidence="1 2">
    <name type="scientific">Dehalobacter restrictus</name>
    <dbReference type="NCBI Taxonomy" id="55583"/>
    <lineage>
        <taxon>Bacteria</taxon>
        <taxon>Bacillati</taxon>
        <taxon>Bacillota</taxon>
        <taxon>Clostridia</taxon>
        <taxon>Eubacteriales</taxon>
        <taxon>Desulfitobacteriaceae</taxon>
        <taxon>Dehalobacter</taxon>
    </lineage>
</organism>
<name>A0A857DJA2_9FIRM</name>
<dbReference type="AlphaFoldDB" id="A0A857DJA2"/>
<dbReference type="EMBL" id="CP046996">
    <property type="protein sequence ID" value="QHA00435.1"/>
    <property type="molecule type" value="Genomic_DNA"/>
</dbReference>
<proteinExistence type="predicted"/>
<gene>
    <name evidence="1" type="ORF">GQ588_07235</name>
</gene>
<dbReference type="Proteomes" id="UP000430508">
    <property type="component" value="Chromosome"/>
</dbReference>
<protein>
    <submittedName>
        <fullName evidence="1">Uncharacterized protein</fullName>
    </submittedName>
</protein>